<keyword evidence="2" id="KW-1185">Reference proteome</keyword>
<protein>
    <submittedName>
        <fullName evidence="1">Uncharacterized protein</fullName>
    </submittedName>
</protein>
<dbReference type="EMBL" id="JACIJD010000031">
    <property type="protein sequence ID" value="MBB5696152.1"/>
    <property type="molecule type" value="Genomic_DNA"/>
</dbReference>
<name>A0A840YLU7_9PROT</name>
<organism evidence="1 2">
    <name type="scientific">Muricoccus pecuniae</name>
    <dbReference type="NCBI Taxonomy" id="693023"/>
    <lineage>
        <taxon>Bacteria</taxon>
        <taxon>Pseudomonadati</taxon>
        <taxon>Pseudomonadota</taxon>
        <taxon>Alphaproteobacteria</taxon>
        <taxon>Acetobacterales</taxon>
        <taxon>Roseomonadaceae</taxon>
        <taxon>Muricoccus</taxon>
    </lineage>
</organism>
<evidence type="ECO:0000313" key="2">
    <source>
        <dbReference type="Proteomes" id="UP000580654"/>
    </source>
</evidence>
<dbReference type="RefSeq" id="WP_184521251.1">
    <property type="nucleotide sequence ID" value="NZ_JACIJD010000031.1"/>
</dbReference>
<sequence length="535" mass="58181">MPSDTVLLRTSIPNLAVTSDGHFVRLKPGARRPPKAAEDIALQGFTLAAERNLRFLANSKEGGGAQWLYDALGVSTDVVKFGGAVAALASGIGAVVGAVGAVKKIGEFLGIFDKEPTLSDISEQITAINARLELVLAEIAKGQALDYAAWAAAHWRDVGGLVGKLQTSIDFAQFALSEAENPTDLGRQRLATADAQSQEALQTLIGGGLDGGYWMRPAFPAAVNLAAWGGKTDARPPVVDDGRVWDWRIALPTLLLALAARQIVLKALEVQNRRKGLLRAEARAWTRFVGALGSRVNEGLVYKKEATPDEMARTSHLSTHAWIGAVDTWTGLSHFVQMNPLHWWTEIAAFDRRKRGIQPFNDAPTDATGDSFHPPGRYINVGDLADTIREGELVKFANRELLFEKQAQFAYNRVAAASPLVMLCQLNSELLALTEKTIEIAGTFEKVNYCIRSYVQIGRDALAGGAEGRSTLRQATLLLDVARPLPERQEGEDISLRDVNLVTVTELLRDQKRSEEMRGALAKALVEKLRTRPVP</sequence>
<comment type="caution">
    <text evidence="1">The sequence shown here is derived from an EMBL/GenBank/DDBJ whole genome shotgun (WGS) entry which is preliminary data.</text>
</comment>
<gene>
    <name evidence="1" type="ORF">FHS87_004222</name>
</gene>
<dbReference type="Proteomes" id="UP000580654">
    <property type="component" value="Unassembled WGS sequence"/>
</dbReference>
<reference evidence="1 2" key="1">
    <citation type="submission" date="2020-08" db="EMBL/GenBank/DDBJ databases">
        <title>Genomic Encyclopedia of Type Strains, Phase IV (KMG-IV): sequencing the most valuable type-strain genomes for metagenomic binning, comparative biology and taxonomic classification.</title>
        <authorList>
            <person name="Goeker M."/>
        </authorList>
    </citation>
    <scope>NUCLEOTIDE SEQUENCE [LARGE SCALE GENOMIC DNA]</scope>
    <source>
        <strain evidence="1 2">DSM 25622</strain>
    </source>
</reference>
<proteinExistence type="predicted"/>
<evidence type="ECO:0000313" key="1">
    <source>
        <dbReference type="EMBL" id="MBB5696152.1"/>
    </source>
</evidence>
<accession>A0A840YLU7</accession>
<dbReference type="AlphaFoldDB" id="A0A840YLU7"/>